<protein>
    <recommendedName>
        <fullName evidence="1">F-box domain-containing protein</fullName>
    </recommendedName>
</protein>
<dbReference type="OrthoDB" id="9989299at2759"/>
<sequence length="337" mass="39848">MAEVRATFIMDSGPFLDIIPTLLNYLDLKSMVCLAQTCRFWKERIYNDLKLWPKVVELPYIGRIDCNYIGHEDPETVIKMKLWSMVLPPEDPEALQNVLSNMALSEQSVRRFQFAKKVLFKNFIHTDESLRLTAFLFPLIEEISFEGNLLTIAGVRHIATSCRKLKHIEFYNCDNLEMSNVLRLFNTEKHRQHLERIFVRNNDSSWKDFTLANDTDAPFMVLCQRCRLYFNELKNEKEMMCLYHPGTYAGYGHSCSSFSCCGSNTPSYASTLGCQYTYHDKYDNSQSPYSRRVHELHNGHPEYMLQKYRHDLFPFRFTERRRVNEYFPKLERELKDV</sequence>
<dbReference type="Gene3D" id="3.80.10.10">
    <property type="entry name" value="Ribonuclease Inhibitor"/>
    <property type="match status" value="1"/>
</dbReference>
<dbReference type="EMBL" id="CAJNOV010015553">
    <property type="protein sequence ID" value="CAF1576179.1"/>
    <property type="molecule type" value="Genomic_DNA"/>
</dbReference>
<feature type="domain" description="F-box" evidence="1">
    <location>
        <begin position="23"/>
        <end position="55"/>
    </location>
</feature>
<gene>
    <name evidence="2" type="ORF">CJN711_LOCUS32467</name>
    <name evidence="3" type="ORF">KQP761_LOCUS38057</name>
    <name evidence="4" type="ORF">MBJ925_LOCUS13565</name>
</gene>
<name>A0A816PUE7_9BILA</name>
<dbReference type="EMBL" id="CAJNRE010006255">
    <property type="protein sequence ID" value="CAF2053382.1"/>
    <property type="molecule type" value="Genomic_DNA"/>
</dbReference>
<dbReference type="InterPro" id="IPR032675">
    <property type="entry name" value="LRR_dom_sf"/>
</dbReference>
<evidence type="ECO:0000313" key="5">
    <source>
        <dbReference type="Proteomes" id="UP000663824"/>
    </source>
</evidence>
<dbReference type="EMBL" id="CAJNOW010021565">
    <property type="protein sequence ID" value="CAF1684711.1"/>
    <property type="molecule type" value="Genomic_DNA"/>
</dbReference>
<dbReference type="SUPFAM" id="SSF52047">
    <property type="entry name" value="RNI-like"/>
    <property type="match status" value="1"/>
</dbReference>
<comment type="caution">
    <text evidence="4">The sequence shown here is derived from an EMBL/GenBank/DDBJ whole genome shotgun (WGS) entry which is preliminary data.</text>
</comment>
<proteinExistence type="predicted"/>
<dbReference type="InterPro" id="IPR036047">
    <property type="entry name" value="F-box-like_dom_sf"/>
</dbReference>
<accession>A0A816PUE7</accession>
<evidence type="ECO:0000313" key="4">
    <source>
        <dbReference type="EMBL" id="CAF2053382.1"/>
    </source>
</evidence>
<dbReference type="Proteomes" id="UP000663824">
    <property type="component" value="Unassembled WGS sequence"/>
</dbReference>
<evidence type="ECO:0000259" key="1">
    <source>
        <dbReference type="Pfam" id="PF12937"/>
    </source>
</evidence>
<dbReference type="Pfam" id="PF12937">
    <property type="entry name" value="F-box-like"/>
    <property type="match status" value="1"/>
</dbReference>
<dbReference type="InterPro" id="IPR001810">
    <property type="entry name" value="F-box_dom"/>
</dbReference>
<evidence type="ECO:0000313" key="2">
    <source>
        <dbReference type="EMBL" id="CAF1576179.1"/>
    </source>
</evidence>
<dbReference type="Proteomes" id="UP000663855">
    <property type="component" value="Unassembled WGS sequence"/>
</dbReference>
<reference evidence="4" key="1">
    <citation type="submission" date="2021-02" db="EMBL/GenBank/DDBJ databases">
        <authorList>
            <person name="Nowell W R."/>
        </authorList>
    </citation>
    <scope>NUCLEOTIDE SEQUENCE</scope>
</reference>
<evidence type="ECO:0000313" key="3">
    <source>
        <dbReference type="EMBL" id="CAF1684711.1"/>
    </source>
</evidence>
<dbReference type="SUPFAM" id="SSF81383">
    <property type="entry name" value="F-box domain"/>
    <property type="match status" value="1"/>
</dbReference>
<organism evidence="4 5">
    <name type="scientific">Rotaria magnacalcarata</name>
    <dbReference type="NCBI Taxonomy" id="392030"/>
    <lineage>
        <taxon>Eukaryota</taxon>
        <taxon>Metazoa</taxon>
        <taxon>Spiralia</taxon>
        <taxon>Gnathifera</taxon>
        <taxon>Rotifera</taxon>
        <taxon>Eurotatoria</taxon>
        <taxon>Bdelloidea</taxon>
        <taxon>Philodinida</taxon>
        <taxon>Philodinidae</taxon>
        <taxon>Rotaria</taxon>
    </lineage>
</organism>
<dbReference type="AlphaFoldDB" id="A0A816PUE7"/>
<dbReference type="Proteomes" id="UP000663834">
    <property type="component" value="Unassembled WGS sequence"/>
</dbReference>